<dbReference type="EMBL" id="VSRR010003668">
    <property type="protein sequence ID" value="MPC37039.1"/>
    <property type="molecule type" value="Genomic_DNA"/>
</dbReference>
<protein>
    <submittedName>
        <fullName evidence="1">Uncharacterized protein</fullName>
    </submittedName>
</protein>
<name>A0A5B7EVI1_PORTR</name>
<organism evidence="1 2">
    <name type="scientific">Portunus trituberculatus</name>
    <name type="common">Swimming crab</name>
    <name type="synonym">Neptunus trituberculatus</name>
    <dbReference type="NCBI Taxonomy" id="210409"/>
    <lineage>
        <taxon>Eukaryota</taxon>
        <taxon>Metazoa</taxon>
        <taxon>Ecdysozoa</taxon>
        <taxon>Arthropoda</taxon>
        <taxon>Crustacea</taxon>
        <taxon>Multicrustacea</taxon>
        <taxon>Malacostraca</taxon>
        <taxon>Eumalacostraca</taxon>
        <taxon>Eucarida</taxon>
        <taxon>Decapoda</taxon>
        <taxon>Pleocyemata</taxon>
        <taxon>Brachyura</taxon>
        <taxon>Eubrachyura</taxon>
        <taxon>Portunoidea</taxon>
        <taxon>Portunidae</taxon>
        <taxon>Portuninae</taxon>
        <taxon>Portunus</taxon>
    </lineage>
</organism>
<sequence length="118" mass="13553">MRLLSSTKEWKARVENDGLGPVHPTVTITQRQRLASTIRNCLDCITLRVPPFRPAIRHARTHVRESMAVTFGGSRPKEGPGEWKSGRWTDPKLKQVFERVMRVSLTSKRKDGDDFRAR</sequence>
<accession>A0A5B7EVI1</accession>
<dbReference type="Proteomes" id="UP000324222">
    <property type="component" value="Unassembled WGS sequence"/>
</dbReference>
<comment type="caution">
    <text evidence="1">The sequence shown here is derived from an EMBL/GenBank/DDBJ whole genome shotgun (WGS) entry which is preliminary data.</text>
</comment>
<keyword evidence="2" id="KW-1185">Reference proteome</keyword>
<gene>
    <name evidence="1" type="ORF">E2C01_030513</name>
</gene>
<evidence type="ECO:0000313" key="2">
    <source>
        <dbReference type="Proteomes" id="UP000324222"/>
    </source>
</evidence>
<proteinExistence type="predicted"/>
<dbReference type="AlphaFoldDB" id="A0A5B7EVI1"/>
<reference evidence="1 2" key="1">
    <citation type="submission" date="2019-05" db="EMBL/GenBank/DDBJ databases">
        <title>Another draft genome of Portunus trituberculatus and its Hox gene families provides insights of decapod evolution.</title>
        <authorList>
            <person name="Jeong J.-H."/>
            <person name="Song I."/>
            <person name="Kim S."/>
            <person name="Choi T."/>
            <person name="Kim D."/>
            <person name="Ryu S."/>
            <person name="Kim W."/>
        </authorList>
    </citation>
    <scope>NUCLEOTIDE SEQUENCE [LARGE SCALE GENOMIC DNA]</scope>
    <source>
        <tissue evidence="1">Muscle</tissue>
    </source>
</reference>
<evidence type="ECO:0000313" key="1">
    <source>
        <dbReference type="EMBL" id="MPC37039.1"/>
    </source>
</evidence>